<feature type="transmembrane region" description="Helical" evidence="1">
    <location>
        <begin position="93"/>
        <end position="116"/>
    </location>
</feature>
<proteinExistence type="predicted"/>
<keyword evidence="3" id="KW-1185">Reference proteome</keyword>
<reference evidence="2" key="1">
    <citation type="journal article" date="2014" name="Int. J. Syst. Evol. Microbiol.">
        <title>Complete genome sequence of Corynebacterium casei LMG S-19264T (=DSM 44701T), isolated from a smear-ripened cheese.</title>
        <authorList>
            <consortium name="US DOE Joint Genome Institute (JGI-PGF)"/>
            <person name="Walter F."/>
            <person name="Albersmeier A."/>
            <person name="Kalinowski J."/>
            <person name="Ruckert C."/>
        </authorList>
    </citation>
    <scope>NUCLEOTIDE SEQUENCE</scope>
    <source>
        <strain evidence="2">JCM 13306</strain>
    </source>
</reference>
<organism evidence="2 3">
    <name type="scientific">Xanthomonas boreopolis</name>
    <dbReference type="NCBI Taxonomy" id="86183"/>
    <lineage>
        <taxon>Bacteria</taxon>
        <taxon>Pseudomonadati</taxon>
        <taxon>Pseudomonadota</taxon>
        <taxon>Gammaproteobacteria</taxon>
        <taxon>Lysobacterales</taxon>
        <taxon>Lysobacteraceae</taxon>
        <taxon>Xanthomonas</taxon>
    </lineage>
</organism>
<evidence type="ECO:0000313" key="2">
    <source>
        <dbReference type="EMBL" id="GHH60138.1"/>
    </source>
</evidence>
<dbReference type="AlphaFoldDB" id="A0A919KJP5"/>
<keyword evidence="1" id="KW-0812">Transmembrane</keyword>
<dbReference type="RefSeq" id="WP_434026766.1">
    <property type="nucleotide sequence ID" value="NZ_BNBA01000043.1"/>
</dbReference>
<keyword evidence="1" id="KW-1133">Transmembrane helix</keyword>
<comment type="caution">
    <text evidence="2">The sequence shown here is derived from an EMBL/GenBank/DDBJ whole genome shotgun (WGS) entry which is preliminary data.</text>
</comment>
<name>A0A919KJP5_9XANT</name>
<accession>A0A919KJP5</accession>
<keyword evidence="1" id="KW-0472">Membrane</keyword>
<sequence length="118" mass="13357">MSDFQLGLFFFGGGFFGFMMIVRLAIKMNRLYSAIMHLEFLKMRSATVDRNVSPLYGFSKWSNIKINEGDDDELVCKKQEFLREKERSLGVVVRWYIVTVIGGLIGAGVGATIYGMPN</sequence>
<reference evidence="2" key="2">
    <citation type="submission" date="2020-09" db="EMBL/GenBank/DDBJ databases">
        <authorList>
            <person name="Sun Q."/>
            <person name="Ohkuma M."/>
        </authorList>
    </citation>
    <scope>NUCLEOTIDE SEQUENCE</scope>
    <source>
        <strain evidence="2">JCM 13306</strain>
    </source>
</reference>
<evidence type="ECO:0000313" key="3">
    <source>
        <dbReference type="Proteomes" id="UP000623958"/>
    </source>
</evidence>
<protein>
    <submittedName>
        <fullName evidence="2">Uncharacterized protein</fullName>
    </submittedName>
</protein>
<gene>
    <name evidence="2" type="ORF">GCM10009090_35130</name>
</gene>
<feature type="transmembrane region" description="Helical" evidence="1">
    <location>
        <begin position="6"/>
        <end position="26"/>
    </location>
</feature>
<dbReference type="Proteomes" id="UP000623958">
    <property type="component" value="Unassembled WGS sequence"/>
</dbReference>
<evidence type="ECO:0000256" key="1">
    <source>
        <dbReference type="SAM" id="Phobius"/>
    </source>
</evidence>
<dbReference type="EMBL" id="BNBA01000043">
    <property type="protein sequence ID" value="GHH60138.1"/>
    <property type="molecule type" value="Genomic_DNA"/>
</dbReference>